<dbReference type="Proteomes" id="UP000235220">
    <property type="component" value="Chromosome 5"/>
</dbReference>
<reference evidence="2" key="1">
    <citation type="submission" date="2025-08" db="UniProtKB">
        <authorList>
            <consortium name="RefSeq"/>
        </authorList>
    </citation>
    <scope>IDENTIFICATION</scope>
    <source>
        <tissue evidence="2">Leaves</tissue>
    </source>
</reference>
<dbReference type="Gramene" id="Jr05_09750_p1">
    <property type="protein sequence ID" value="cds.Jr05_09750_p1"/>
    <property type="gene ID" value="Jr05_09750"/>
</dbReference>
<dbReference type="RefSeq" id="XP_018811314.1">
    <property type="nucleotide sequence ID" value="XM_018955769.1"/>
</dbReference>
<organism evidence="1 2">
    <name type="scientific">Juglans regia</name>
    <name type="common">English walnut</name>
    <dbReference type="NCBI Taxonomy" id="51240"/>
    <lineage>
        <taxon>Eukaryota</taxon>
        <taxon>Viridiplantae</taxon>
        <taxon>Streptophyta</taxon>
        <taxon>Embryophyta</taxon>
        <taxon>Tracheophyta</taxon>
        <taxon>Spermatophyta</taxon>
        <taxon>Magnoliopsida</taxon>
        <taxon>eudicotyledons</taxon>
        <taxon>Gunneridae</taxon>
        <taxon>Pentapetalae</taxon>
        <taxon>rosids</taxon>
        <taxon>fabids</taxon>
        <taxon>Fagales</taxon>
        <taxon>Juglandaceae</taxon>
        <taxon>Juglans</taxon>
    </lineage>
</organism>
<evidence type="ECO:0000313" key="1">
    <source>
        <dbReference type="Proteomes" id="UP000235220"/>
    </source>
</evidence>
<dbReference type="STRING" id="51240.A0A2I4DVY9"/>
<accession>A0A2I4DVY9</accession>
<evidence type="ECO:0000313" key="2">
    <source>
        <dbReference type="RefSeq" id="XP_018811314.1"/>
    </source>
</evidence>
<name>A0A2I4DVY9_JUGRE</name>
<keyword evidence="1" id="KW-1185">Reference proteome</keyword>
<sequence>MWVGEKKCAKIIENVWKSDNGVSCNMEGVMRLIKGCGEQLAWWNKTSFGHIKRELDSARHNLESILATDGAQYDPVGLFKARENMQLWLEQEEMMWRQRSCVKWLHEGDQNTHFFHSQANMRLKRNWIKCLRNEQGAWVEGAQRNDMIVEFFQHHFLTYGLSGQNGVLDSVERRITEDMNQQLTKPYVVEEVKMALQQMHPTKAPGPDGMSPLFF</sequence>
<proteinExistence type="predicted"/>
<protein>
    <submittedName>
        <fullName evidence="2">Uncharacterized protein LOC108983970</fullName>
    </submittedName>
</protein>
<dbReference type="GeneID" id="108983970"/>
<gene>
    <name evidence="2" type="primary">LOC108983970</name>
</gene>
<dbReference type="KEGG" id="jre:108983970"/>
<dbReference type="AlphaFoldDB" id="A0A2I4DVY9"/>
<dbReference type="OrthoDB" id="1194564at2759"/>